<name>A0A1M6PL56_9FIRM</name>
<sequence>MEEIKEIIVVEGKNDYHAVKRAFPQAEVIITSGFGLNDEIIERIKLAQQKRGVIIFTDPDHMGEIIRKKIQAKVPGVKHCYIPKKAAAHNGDIGIENADPQDIRDALNKVRTINKDNSIIFSIDDLIKNRLSQSPDAKGRREKLGEILGIGYGNSKTFLKRLNSFGITREEFEQALKKME</sequence>
<dbReference type="GO" id="GO:0046872">
    <property type="term" value="F:metal ion binding"/>
    <property type="evidence" value="ECO:0007669"/>
    <property type="project" value="UniProtKB-KW"/>
</dbReference>
<keyword evidence="1 11" id="KW-0963">Cytoplasm</keyword>
<evidence type="ECO:0000256" key="6">
    <source>
        <dbReference type="ARBA" id="ARBA00022730"/>
    </source>
</evidence>
<protein>
    <recommendedName>
        <fullName evidence="11 12">Ribonuclease M5</fullName>
        <ecNumber evidence="11 12">3.1.26.8</ecNumber>
    </recommendedName>
    <alternativeName>
        <fullName evidence="11">RNase M5</fullName>
    </alternativeName>
    <alternativeName>
        <fullName evidence="11">Ribosomal RNA terminal maturase M5</fullName>
    </alternativeName>
</protein>
<dbReference type="InterPro" id="IPR004466">
    <property type="entry name" value="RNase_M5"/>
</dbReference>
<dbReference type="Pfam" id="PF01751">
    <property type="entry name" value="Toprim"/>
    <property type="match status" value="1"/>
</dbReference>
<evidence type="ECO:0000256" key="12">
    <source>
        <dbReference type="NCBIfam" id="TIGR00334"/>
    </source>
</evidence>
<evidence type="ECO:0000256" key="9">
    <source>
        <dbReference type="ARBA" id="ARBA00022842"/>
    </source>
</evidence>
<dbReference type="InterPro" id="IPR006171">
    <property type="entry name" value="TOPRIM_dom"/>
</dbReference>
<proteinExistence type="inferred from homology"/>
<dbReference type="PROSITE" id="PS50880">
    <property type="entry name" value="TOPRIM"/>
    <property type="match status" value="1"/>
</dbReference>
<dbReference type="CDD" id="cd01027">
    <property type="entry name" value="TOPRIM_RNase_M5_like"/>
    <property type="match status" value="1"/>
</dbReference>
<dbReference type="Gene3D" id="3.40.1360.10">
    <property type="match status" value="1"/>
</dbReference>
<keyword evidence="6 11" id="KW-0699">rRNA-binding</keyword>
<dbReference type="Proteomes" id="UP000243547">
    <property type="component" value="Unassembled WGS sequence"/>
</dbReference>
<keyword evidence="9" id="KW-0460">Magnesium</keyword>
<evidence type="ECO:0000259" key="13">
    <source>
        <dbReference type="PROSITE" id="PS50880"/>
    </source>
</evidence>
<dbReference type="STRING" id="1120989.SAMN02745227_01477"/>
<keyword evidence="15" id="KW-1185">Reference proteome</keyword>
<evidence type="ECO:0000256" key="4">
    <source>
        <dbReference type="ARBA" id="ARBA00022722"/>
    </source>
</evidence>
<dbReference type="Pfam" id="PF13331">
    <property type="entry name" value="DUF4093"/>
    <property type="match status" value="1"/>
</dbReference>
<dbReference type="AlphaFoldDB" id="A0A1M6PL56"/>
<evidence type="ECO:0000313" key="15">
    <source>
        <dbReference type="Proteomes" id="UP000243547"/>
    </source>
</evidence>
<organism evidence="14 15">
    <name type="scientific">Anaerobranca californiensis DSM 14826</name>
    <dbReference type="NCBI Taxonomy" id="1120989"/>
    <lineage>
        <taxon>Bacteria</taxon>
        <taxon>Bacillati</taxon>
        <taxon>Bacillota</taxon>
        <taxon>Clostridia</taxon>
        <taxon>Eubacteriales</taxon>
        <taxon>Proteinivoracaceae</taxon>
        <taxon>Anaerobranca</taxon>
    </lineage>
</organism>
<accession>A0A1M6PL56</accession>
<dbReference type="SUPFAM" id="SSF110455">
    <property type="entry name" value="Toprim domain"/>
    <property type="match status" value="1"/>
</dbReference>
<dbReference type="RefSeq" id="WP_072907559.1">
    <property type="nucleotide sequence ID" value="NZ_FRAI01000015.1"/>
</dbReference>
<evidence type="ECO:0000256" key="7">
    <source>
        <dbReference type="ARBA" id="ARBA00022759"/>
    </source>
</evidence>
<keyword evidence="2 11" id="KW-0690">Ribosome biogenesis</keyword>
<dbReference type="PANTHER" id="PTHR39156">
    <property type="entry name" value="RIBONUCLEASE M5"/>
    <property type="match status" value="1"/>
</dbReference>
<keyword evidence="5" id="KW-0479">Metal-binding</keyword>
<dbReference type="NCBIfam" id="TIGR00334">
    <property type="entry name" value="5S_RNA_mat_M5"/>
    <property type="match status" value="1"/>
</dbReference>
<keyword evidence="7 11" id="KW-0255">Endonuclease</keyword>
<dbReference type="PANTHER" id="PTHR39156:SF1">
    <property type="entry name" value="RIBONUCLEASE M5"/>
    <property type="match status" value="1"/>
</dbReference>
<dbReference type="FunFam" id="3.40.1360.10:FF:000006">
    <property type="entry name" value="Ribonuclease M5"/>
    <property type="match status" value="1"/>
</dbReference>
<evidence type="ECO:0000256" key="3">
    <source>
        <dbReference type="ARBA" id="ARBA00022552"/>
    </source>
</evidence>
<dbReference type="InterPro" id="IPR034141">
    <property type="entry name" value="TOPRIM_RNase_M5-like"/>
</dbReference>
<dbReference type="GO" id="GO:0019843">
    <property type="term" value="F:rRNA binding"/>
    <property type="evidence" value="ECO:0007669"/>
    <property type="project" value="UniProtKB-KW"/>
</dbReference>
<evidence type="ECO:0000256" key="8">
    <source>
        <dbReference type="ARBA" id="ARBA00022801"/>
    </source>
</evidence>
<dbReference type="SMART" id="SM00493">
    <property type="entry name" value="TOPRIM"/>
    <property type="match status" value="1"/>
</dbReference>
<evidence type="ECO:0000256" key="1">
    <source>
        <dbReference type="ARBA" id="ARBA00022490"/>
    </source>
</evidence>
<dbReference type="OrthoDB" id="9791329at2"/>
<reference evidence="15" key="1">
    <citation type="submission" date="2016-11" db="EMBL/GenBank/DDBJ databases">
        <authorList>
            <person name="Varghese N."/>
            <person name="Submissions S."/>
        </authorList>
    </citation>
    <scope>NUCLEOTIDE SEQUENCE [LARGE SCALE GENOMIC DNA]</scope>
    <source>
        <strain evidence="15">DSM 14826</strain>
    </source>
</reference>
<gene>
    <name evidence="11" type="primary">rnmV</name>
    <name evidence="14" type="ORF">SAMN02745227_01477</name>
</gene>
<comment type="function">
    <text evidence="11">Required for correct processing of both the 5' and 3' ends of 5S rRNA precursor. Cleaves both sides of a double-stranded region yielding mature 5S rRNA in one step.</text>
</comment>
<keyword evidence="3 11" id="KW-0698">rRNA processing</keyword>
<keyword evidence="10 11" id="KW-0694">RNA-binding</keyword>
<evidence type="ECO:0000256" key="11">
    <source>
        <dbReference type="HAMAP-Rule" id="MF_01469"/>
    </source>
</evidence>
<comment type="similarity">
    <text evidence="11">Belongs to the ribonuclease M5 family.</text>
</comment>
<dbReference type="GO" id="GO:0043822">
    <property type="term" value="F:ribonuclease M5 activity"/>
    <property type="evidence" value="ECO:0007669"/>
    <property type="project" value="UniProtKB-UniRule"/>
</dbReference>
<dbReference type="GO" id="GO:0006364">
    <property type="term" value="P:rRNA processing"/>
    <property type="evidence" value="ECO:0007669"/>
    <property type="project" value="UniProtKB-UniRule"/>
</dbReference>
<dbReference type="InterPro" id="IPR025156">
    <property type="entry name" value="RNase_M5_C"/>
</dbReference>
<comment type="catalytic activity">
    <reaction evidence="11">
        <text>Endonucleolytic cleavage of RNA, removing 21 and 42 nucleotides, respectively, from the 5'- and 3'-termini of a 5S-rRNA precursor.</text>
        <dbReference type="EC" id="3.1.26.8"/>
    </reaction>
</comment>
<keyword evidence="8 11" id="KW-0378">Hydrolase</keyword>
<feature type="domain" description="Toprim" evidence="13">
    <location>
        <begin position="5"/>
        <end position="101"/>
    </location>
</feature>
<evidence type="ECO:0000256" key="10">
    <source>
        <dbReference type="ARBA" id="ARBA00022884"/>
    </source>
</evidence>
<evidence type="ECO:0000256" key="5">
    <source>
        <dbReference type="ARBA" id="ARBA00022723"/>
    </source>
</evidence>
<comment type="subcellular location">
    <subcellularLocation>
        <location evidence="11">Cytoplasm</location>
    </subcellularLocation>
</comment>
<dbReference type="GO" id="GO:0005737">
    <property type="term" value="C:cytoplasm"/>
    <property type="evidence" value="ECO:0007669"/>
    <property type="project" value="UniProtKB-SubCell"/>
</dbReference>
<dbReference type="EMBL" id="FRAI01000015">
    <property type="protein sequence ID" value="SHK08587.1"/>
    <property type="molecule type" value="Genomic_DNA"/>
</dbReference>
<evidence type="ECO:0000256" key="2">
    <source>
        <dbReference type="ARBA" id="ARBA00022517"/>
    </source>
</evidence>
<dbReference type="EC" id="3.1.26.8" evidence="11 12"/>
<evidence type="ECO:0000313" key="14">
    <source>
        <dbReference type="EMBL" id="SHK08587.1"/>
    </source>
</evidence>
<dbReference type="HAMAP" id="MF_01469">
    <property type="entry name" value="RNase_M5"/>
    <property type="match status" value="1"/>
</dbReference>
<keyword evidence="4 11" id="KW-0540">Nuclease</keyword>